<gene>
    <name evidence="5" type="primary">NDAI0A01460</name>
    <name evidence="5" type="ordered locus">NDAI_0A01460</name>
</gene>
<evidence type="ECO:0000256" key="3">
    <source>
        <dbReference type="ARBA" id="ARBA00023274"/>
    </source>
</evidence>
<dbReference type="HOGENOM" id="CLU_1402792_0_0_1"/>
<dbReference type="InterPro" id="IPR001911">
    <property type="entry name" value="Ribosomal_bS21"/>
</dbReference>
<dbReference type="eggNOG" id="ENOG502SYGP">
    <property type="taxonomic scope" value="Eukaryota"/>
</dbReference>
<comment type="similarity">
    <text evidence="1">Belongs to the bacterial ribosomal protein bS21 family.</text>
</comment>
<dbReference type="EMBL" id="HE580267">
    <property type="protein sequence ID" value="CCD22304.1"/>
    <property type="molecule type" value="Genomic_DNA"/>
</dbReference>
<dbReference type="Pfam" id="PF01165">
    <property type="entry name" value="Ribosomal_S21"/>
    <property type="match status" value="1"/>
</dbReference>
<sequence>MSKLNTLLPLRIITKRSISENIVLSNKGNNNNNSSFPTPDELNPLSHLNLNLNFDKKGNGNDNNNNSNGILPTPAFARSNMNSPPPPPPSALRQVDVPNLMRLNPREAAMGSKLIDTYAGRVIDVRNGNTIAGMRSLNSLIFSNEINKDRRKQQFYMKPGKAAELKKSLRHRKVFMLAFKRMMDVVKDAKRKGY</sequence>
<protein>
    <recommendedName>
        <fullName evidence="7">Ribosomal protein S21</fullName>
    </recommendedName>
</protein>
<feature type="compositionally biased region" description="Low complexity" evidence="4">
    <location>
        <begin position="60"/>
        <end position="69"/>
    </location>
</feature>
<accession>G0W3B6</accession>
<proteinExistence type="inferred from homology"/>
<dbReference type="GO" id="GO:0005763">
    <property type="term" value="C:mitochondrial small ribosomal subunit"/>
    <property type="evidence" value="ECO:0007669"/>
    <property type="project" value="TreeGrafter"/>
</dbReference>
<dbReference type="OrthoDB" id="2501249at2759"/>
<reference evidence="5 6" key="1">
    <citation type="journal article" date="2011" name="Proc. Natl. Acad. Sci. U.S.A.">
        <title>Evolutionary erosion of yeast sex chromosomes by mating-type switching accidents.</title>
        <authorList>
            <person name="Gordon J.L."/>
            <person name="Armisen D."/>
            <person name="Proux-Wera E."/>
            <person name="Oheigeartaigh S.S."/>
            <person name="Byrne K.P."/>
            <person name="Wolfe K.H."/>
        </authorList>
    </citation>
    <scope>NUCLEOTIDE SEQUENCE [LARGE SCALE GENOMIC DNA]</scope>
    <source>
        <strain evidence="6">ATCC 10597 / BCRC 20456 / CBS 421 / NBRC 0211 / NRRL Y-12639</strain>
    </source>
</reference>
<evidence type="ECO:0000256" key="4">
    <source>
        <dbReference type="SAM" id="MobiDB-lite"/>
    </source>
</evidence>
<dbReference type="AlphaFoldDB" id="G0W3B6"/>
<dbReference type="InterPro" id="IPR052837">
    <property type="entry name" value="Mitoribosomal_bS21"/>
</dbReference>
<organism evidence="5 6">
    <name type="scientific">Naumovozyma dairenensis (strain ATCC 10597 / BCRC 20456 / CBS 421 / NBRC 0211 / NRRL Y-12639)</name>
    <name type="common">Saccharomyces dairenensis</name>
    <dbReference type="NCBI Taxonomy" id="1071378"/>
    <lineage>
        <taxon>Eukaryota</taxon>
        <taxon>Fungi</taxon>
        <taxon>Dikarya</taxon>
        <taxon>Ascomycota</taxon>
        <taxon>Saccharomycotina</taxon>
        <taxon>Saccharomycetes</taxon>
        <taxon>Saccharomycetales</taxon>
        <taxon>Saccharomycetaceae</taxon>
        <taxon>Naumovozyma</taxon>
    </lineage>
</organism>
<dbReference type="RefSeq" id="XP_003667547.1">
    <property type="nucleotide sequence ID" value="XM_003667499.1"/>
</dbReference>
<dbReference type="PANTHER" id="PTHR41237:SF1">
    <property type="entry name" value="SMALL RIBOSOMAL SUBUNIT PROTEIN BS21M"/>
    <property type="match status" value="1"/>
</dbReference>
<feature type="region of interest" description="Disordered" evidence="4">
    <location>
        <begin position="54"/>
        <end position="93"/>
    </location>
</feature>
<dbReference type="GO" id="GO:0003735">
    <property type="term" value="F:structural constituent of ribosome"/>
    <property type="evidence" value="ECO:0007669"/>
    <property type="project" value="InterPro"/>
</dbReference>
<evidence type="ECO:0008006" key="7">
    <source>
        <dbReference type="Google" id="ProtNLM"/>
    </source>
</evidence>
<keyword evidence="6" id="KW-1185">Reference proteome</keyword>
<evidence type="ECO:0000256" key="2">
    <source>
        <dbReference type="ARBA" id="ARBA00022980"/>
    </source>
</evidence>
<dbReference type="GO" id="GO:0070124">
    <property type="term" value="P:mitochondrial translational initiation"/>
    <property type="evidence" value="ECO:0007669"/>
    <property type="project" value="TreeGrafter"/>
</dbReference>
<dbReference type="KEGG" id="ndi:NDAI_0A01460"/>
<evidence type="ECO:0000256" key="1">
    <source>
        <dbReference type="ARBA" id="ARBA00006640"/>
    </source>
</evidence>
<dbReference type="STRING" id="1071378.G0W3B6"/>
<dbReference type="PANTHER" id="PTHR41237">
    <property type="entry name" value="37S RIBOSOMAL PROTEIN MRP21, MITOCHONDRIAL"/>
    <property type="match status" value="1"/>
</dbReference>
<evidence type="ECO:0000313" key="6">
    <source>
        <dbReference type="Proteomes" id="UP000000689"/>
    </source>
</evidence>
<name>G0W3B6_NAUDC</name>
<keyword evidence="3" id="KW-0687">Ribonucleoprotein</keyword>
<dbReference type="Proteomes" id="UP000000689">
    <property type="component" value="Chromosome 1"/>
</dbReference>
<keyword evidence="2" id="KW-0689">Ribosomal protein</keyword>
<evidence type="ECO:0000313" key="5">
    <source>
        <dbReference type="EMBL" id="CCD22304.1"/>
    </source>
</evidence>
<dbReference type="GeneID" id="11495431"/>